<dbReference type="AlphaFoldDB" id="A0A1L7NMI9"/>
<reference evidence="3 4" key="1">
    <citation type="submission" date="2015-11" db="EMBL/GenBank/DDBJ databases">
        <title>Complete genome sequencing of a biphenyl-degrading bacterium, Pseudomonas putida KF715 (=NBRC110667).</title>
        <authorList>
            <person name="Suenaga H."/>
            <person name="Fujihara N."/>
            <person name="Watanabe T."/>
            <person name="Hirose J."/>
            <person name="Kimura N."/>
            <person name="Yamazoe A."/>
            <person name="Hosoyama A."/>
            <person name="Shimodaira J."/>
            <person name="Furukawa K."/>
        </authorList>
    </citation>
    <scope>NUCLEOTIDE SEQUENCE [LARGE SCALE GENOMIC DNA]</scope>
    <source>
        <strain evidence="3 4">KF715</strain>
        <plasmid evidence="4">Plasmid pkf715a dna</plasmid>
    </source>
</reference>
<evidence type="ECO:0000313" key="4">
    <source>
        <dbReference type="Proteomes" id="UP000218731"/>
    </source>
</evidence>
<evidence type="ECO:0000256" key="1">
    <source>
        <dbReference type="SAM" id="SignalP"/>
    </source>
</evidence>
<keyword evidence="3" id="KW-0614">Plasmid</keyword>
<gene>
    <name evidence="3" type="ORF">KF715C_pA1900</name>
</gene>
<geneLocation type="plasmid" evidence="4">
    <name>pkf715a dna</name>
</geneLocation>
<protein>
    <recommendedName>
        <fullName evidence="2">DUF7740 domain-containing protein</fullName>
    </recommendedName>
</protein>
<sequence length="98" mass="10384">MLAAMNAPIPVKRVCLLTAITAMALAARIHGTDKAVMMTGYRVLAGLSPTYQPVVLAIMNAPSPLAHMNLYVANLPQHILEMKISKPALPLLDAAIPA</sequence>
<feature type="signal peptide" evidence="1">
    <location>
        <begin position="1"/>
        <end position="26"/>
    </location>
</feature>
<evidence type="ECO:0000313" key="3">
    <source>
        <dbReference type="EMBL" id="BAW26695.1"/>
    </source>
</evidence>
<feature type="domain" description="DUF7740" evidence="2">
    <location>
        <begin position="17"/>
        <end position="75"/>
    </location>
</feature>
<organism evidence="3 4">
    <name type="scientific">Pseudomonas putida</name>
    <name type="common">Arthrobacter siderocapsulatus</name>
    <dbReference type="NCBI Taxonomy" id="303"/>
    <lineage>
        <taxon>Bacteria</taxon>
        <taxon>Pseudomonadati</taxon>
        <taxon>Pseudomonadota</taxon>
        <taxon>Gammaproteobacteria</taxon>
        <taxon>Pseudomonadales</taxon>
        <taxon>Pseudomonadaceae</taxon>
        <taxon>Pseudomonas</taxon>
    </lineage>
</organism>
<evidence type="ECO:0000259" key="2">
    <source>
        <dbReference type="Pfam" id="PF24886"/>
    </source>
</evidence>
<name>A0A1L7NMI9_PSEPU</name>
<proteinExistence type="predicted"/>
<accession>A0A1L7NMI9</accession>
<dbReference type="InterPro" id="IPR056642">
    <property type="entry name" value="DUF7740"/>
</dbReference>
<feature type="chain" id="PRO_5012499082" description="DUF7740 domain-containing protein" evidence="1">
    <location>
        <begin position="27"/>
        <end position="98"/>
    </location>
</feature>
<dbReference type="EMBL" id="AP015030">
    <property type="protein sequence ID" value="BAW26695.1"/>
    <property type="molecule type" value="Genomic_DNA"/>
</dbReference>
<dbReference type="Pfam" id="PF24886">
    <property type="entry name" value="DUF7740"/>
    <property type="match status" value="1"/>
</dbReference>
<dbReference type="RefSeq" id="WP_096427039.1">
    <property type="nucleotide sequence ID" value="NZ_AP015030.1"/>
</dbReference>
<dbReference type="Proteomes" id="UP000218731">
    <property type="component" value="Plasmid pKF715A"/>
</dbReference>
<keyword evidence="1" id="KW-0732">Signal</keyword>